<keyword evidence="6" id="KW-1185">Reference proteome</keyword>
<dbReference type="PROSITE" id="PS50930">
    <property type="entry name" value="HTH_LYTTR"/>
    <property type="match status" value="1"/>
</dbReference>
<reference evidence="5" key="1">
    <citation type="submission" date="2022-08" db="EMBL/GenBank/DDBJ databases">
        <title>Reclassification of Massilia species as members of the genera Telluria, Duganella, Pseudoduganella, Mokoshia gen. nov. and Zemynaea gen. nov. using orthogonal and non-orthogonal genome-based approaches.</title>
        <authorList>
            <person name="Bowman J.P."/>
        </authorList>
    </citation>
    <scope>NUCLEOTIDE SEQUENCE</scope>
    <source>
        <strain evidence="5">LMG 11547</strain>
    </source>
</reference>
<dbReference type="PANTHER" id="PTHR48111">
    <property type="entry name" value="REGULATOR OF RPOS"/>
    <property type="match status" value="1"/>
</dbReference>
<dbReference type="SUPFAM" id="SSF52172">
    <property type="entry name" value="CheY-like"/>
    <property type="match status" value="1"/>
</dbReference>
<evidence type="ECO:0000259" key="4">
    <source>
        <dbReference type="PROSITE" id="PS50930"/>
    </source>
</evidence>
<dbReference type="InterPro" id="IPR001789">
    <property type="entry name" value="Sig_transdc_resp-reg_receiver"/>
</dbReference>
<feature type="modified residue" description="4-aspartylphosphate" evidence="2">
    <location>
        <position position="55"/>
    </location>
</feature>
<keyword evidence="2" id="KW-0597">Phosphoprotein</keyword>
<accession>A0ABT2C086</accession>
<evidence type="ECO:0000259" key="3">
    <source>
        <dbReference type="PROSITE" id="PS50110"/>
    </source>
</evidence>
<dbReference type="PROSITE" id="PS50110">
    <property type="entry name" value="RESPONSE_REGULATORY"/>
    <property type="match status" value="1"/>
</dbReference>
<evidence type="ECO:0000256" key="2">
    <source>
        <dbReference type="PROSITE-ProRule" id="PRU00169"/>
    </source>
</evidence>
<comment type="caution">
    <text evidence="5">The sequence shown here is derived from an EMBL/GenBank/DDBJ whole genome shotgun (WGS) entry which is preliminary data.</text>
</comment>
<dbReference type="Pfam" id="PF00072">
    <property type="entry name" value="Response_reg"/>
    <property type="match status" value="1"/>
</dbReference>
<dbReference type="Gene3D" id="2.40.50.1020">
    <property type="entry name" value="LytTr DNA-binding domain"/>
    <property type="match status" value="1"/>
</dbReference>
<evidence type="ECO:0000313" key="5">
    <source>
        <dbReference type="EMBL" id="MCS0630790.1"/>
    </source>
</evidence>
<gene>
    <name evidence="5" type="ORF">NX786_15750</name>
</gene>
<sequence>MPTAIIADDEDLPRSELRRLLADAWPDLRIVAECADGTGALAAIVQHRPDVAFLDIRMPGLSGLEVAAADGVTNVVFTTAYSAHAFEAFEAGALDYLLKPVTPARLRQCVERVRARAGVHDQDLGRRLADLERRLQPQAAPRMRWISASVGDTIKVIPVSSILFFQSEDKYTRVVATDGETHVRKSLKELLDALDPDEFWQIHRGVAVRADAIAHARRDLMGRITVQLRGRDEVFRASQTFAWRFRPM</sequence>
<dbReference type="SMART" id="SM00850">
    <property type="entry name" value="LytTR"/>
    <property type="match status" value="1"/>
</dbReference>
<keyword evidence="1 5" id="KW-0238">DNA-binding</keyword>
<dbReference type="Pfam" id="PF04397">
    <property type="entry name" value="LytTR"/>
    <property type="match status" value="1"/>
</dbReference>
<organism evidence="5 6">
    <name type="scientific">Telluria mixta</name>
    <dbReference type="NCBI Taxonomy" id="34071"/>
    <lineage>
        <taxon>Bacteria</taxon>
        <taxon>Pseudomonadati</taxon>
        <taxon>Pseudomonadota</taxon>
        <taxon>Betaproteobacteria</taxon>
        <taxon>Burkholderiales</taxon>
        <taxon>Oxalobacteraceae</taxon>
        <taxon>Telluria group</taxon>
        <taxon>Telluria</taxon>
    </lineage>
</organism>
<dbReference type="InterPro" id="IPR039420">
    <property type="entry name" value="WalR-like"/>
</dbReference>
<feature type="domain" description="HTH LytTR-type" evidence="4">
    <location>
        <begin position="146"/>
        <end position="234"/>
    </location>
</feature>
<dbReference type="SMART" id="SM00448">
    <property type="entry name" value="REC"/>
    <property type="match status" value="1"/>
</dbReference>
<dbReference type="InterPro" id="IPR007492">
    <property type="entry name" value="LytTR_DNA-bd_dom"/>
</dbReference>
<name>A0ABT2C086_9BURK</name>
<dbReference type="RefSeq" id="WP_259449887.1">
    <property type="nucleotide sequence ID" value="NZ_CP119520.1"/>
</dbReference>
<dbReference type="Gene3D" id="3.40.50.2300">
    <property type="match status" value="1"/>
</dbReference>
<dbReference type="GO" id="GO:0003677">
    <property type="term" value="F:DNA binding"/>
    <property type="evidence" value="ECO:0007669"/>
    <property type="project" value="UniProtKB-KW"/>
</dbReference>
<evidence type="ECO:0000256" key="1">
    <source>
        <dbReference type="ARBA" id="ARBA00023125"/>
    </source>
</evidence>
<dbReference type="PANTHER" id="PTHR48111:SF69">
    <property type="entry name" value="RESPONSE REGULATOR RECEIVER"/>
    <property type="match status" value="1"/>
</dbReference>
<proteinExistence type="predicted"/>
<feature type="domain" description="Response regulatory" evidence="3">
    <location>
        <begin position="3"/>
        <end position="114"/>
    </location>
</feature>
<dbReference type="EMBL" id="JANUHC010000005">
    <property type="protein sequence ID" value="MCS0630790.1"/>
    <property type="molecule type" value="Genomic_DNA"/>
</dbReference>
<evidence type="ECO:0000313" key="6">
    <source>
        <dbReference type="Proteomes" id="UP001165263"/>
    </source>
</evidence>
<dbReference type="Proteomes" id="UP001165263">
    <property type="component" value="Unassembled WGS sequence"/>
</dbReference>
<dbReference type="InterPro" id="IPR011006">
    <property type="entry name" value="CheY-like_superfamily"/>
</dbReference>
<protein>
    <submittedName>
        <fullName evidence="5">LytTR family DNA-binding domain-containing protein</fullName>
    </submittedName>
</protein>